<keyword evidence="2" id="KW-0479">Metal-binding</keyword>
<evidence type="ECO:0008006" key="8">
    <source>
        <dbReference type="Google" id="ProtNLM"/>
    </source>
</evidence>
<evidence type="ECO:0000313" key="6">
    <source>
        <dbReference type="EMBL" id="KAF7671797.1"/>
    </source>
</evidence>
<dbReference type="InterPro" id="IPR036396">
    <property type="entry name" value="Cyt_P450_sf"/>
</dbReference>
<dbReference type="InterPro" id="IPR001128">
    <property type="entry name" value="Cyt_P450"/>
</dbReference>
<dbReference type="InterPro" id="IPR050364">
    <property type="entry name" value="Cytochrome_P450_fung"/>
</dbReference>
<name>A0A8H7EAY5_9PLEO</name>
<comment type="similarity">
    <text evidence="1">Belongs to the cytochrome P450 family.</text>
</comment>
<dbReference type="SUPFAM" id="SSF48264">
    <property type="entry name" value="Cytochrome P450"/>
    <property type="match status" value="1"/>
</dbReference>
<organism evidence="6 7">
    <name type="scientific">Alternaria burnsii</name>
    <dbReference type="NCBI Taxonomy" id="1187904"/>
    <lineage>
        <taxon>Eukaryota</taxon>
        <taxon>Fungi</taxon>
        <taxon>Dikarya</taxon>
        <taxon>Ascomycota</taxon>
        <taxon>Pezizomycotina</taxon>
        <taxon>Dothideomycetes</taxon>
        <taxon>Pleosporomycetidae</taxon>
        <taxon>Pleosporales</taxon>
        <taxon>Pleosporineae</taxon>
        <taxon>Pleosporaceae</taxon>
        <taxon>Alternaria</taxon>
        <taxon>Alternaria sect. Alternaria</taxon>
    </lineage>
</organism>
<evidence type="ECO:0000256" key="2">
    <source>
        <dbReference type="ARBA" id="ARBA00022723"/>
    </source>
</evidence>
<keyword evidence="5" id="KW-0503">Monooxygenase</keyword>
<dbReference type="PANTHER" id="PTHR46300:SF2">
    <property type="entry name" value="CYTOCHROME P450 MONOOXYGENASE ALNH-RELATED"/>
    <property type="match status" value="1"/>
</dbReference>
<dbReference type="GO" id="GO:0005506">
    <property type="term" value="F:iron ion binding"/>
    <property type="evidence" value="ECO:0007669"/>
    <property type="project" value="InterPro"/>
</dbReference>
<comment type="caution">
    <text evidence="6">The sequence shown here is derived from an EMBL/GenBank/DDBJ whole genome shotgun (WGS) entry which is preliminary data.</text>
</comment>
<dbReference type="GO" id="GO:0004497">
    <property type="term" value="F:monooxygenase activity"/>
    <property type="evidence" value="ECO:0007669"/>
    <property type="project" value="UniProtKB-KW"/>
</dbReference>
<proteinExistence type="inferred from homology"/>
<dbReference type="GO" id="GO:0020037">
    <property type="term" value="F:heme binding"/>
    <property type="evidence" value="ECO:0007669"/>
    <property type="project" value="InterPro"/>
</dbReference>
<dbReference type="AlphaFoldDB" id="A0A8H7EAY5"/>
<dbReference type="Gene3D" id="1.10.630.10">
    <property type="entry name" value="Cytochrome P450"/>
    <property type="match status" value="1"/>
</dbReference>
<dbReference type="Proteomes" id="UP000596902">
    <property type="component" value="Unassembled WGS sequence"/>
</dbReference>
<evidence type="ECO:0000256" key="1">
    <source>
        <dbReference type="ARBA" id="ARBA00010617"/>
    </source>
</evidence>
<dbReference type="PANTHER" id="PTHR46300">
    <property type="entry name" value="P450, PUTATIVE (EUROFUNG)-RELATED-RELATED"/>
    <property type="match status" value="1"/>
</dbReference>
<evidence type="ECO:0000256" key="4">
    <source>
        <dbReference type="ARBA" id="ARBA00023004"/>
    </source>
</evidence>
<evidence type="ECO:0000313" key="7">
    <source>
        <dbReference type="Proteomes" id="UP000596902"/>
    </source>
</evidence>
<keyword evidence="4" id="KW-0408">Iron</keyword>
<gene>
    <name evidence="6" type="ORF">GT037_010020</name>
</gene>
<reference evidence="6" key="2">
    <citation type="submission" date="2020-08" db="EMBL/GenBank/DDBJ databases">
        <title>Draft Genome Sequence of Cumin Blight Pathogen Alternaria burnsii.</title>
        <authorList>
            <person name="Feng Z."/>
        </authorList>
    </citation>
    <scope>NUCLEOTIDE SEQUENCE</scope>
    <source>
        <strain evidence="6">CBS107.38</strain>
    </source>
</reference>
<dbReference type="RefSeq" id="XP_038782158.1">
    <property type="nucleotide sequence ID" value="XM_038935067.1"/>
</dbReference>
<dbReference type="GO" id="GO:0016705">
    <property type="term" value="F:oxidoreductase activity, acting on paired donors, with incorporation or reduction of molecular oxygen"/>
    <property type="evidence" value="ECO:0007669"/>
    <property type="project" value="InterPro"/>
</dbReference>
<reference evidence="6" key="1">
    <citation type="submission" date="2020-01" db="EMBL/GenBank/DDBJ databases">
        <authorList>
            <person name="Feng Z.H.Z."/>
        </authorList>
    </citation>
    <scope>NUCLEOTIDE SEQUENCE</scope>
    <source>
        <strain evidence="6">CBS107.38</strain>
    </source>
</reference>
<sequence>MILRQAINIRPDLRAIVKEYIRWMPTNIMVAPDAIMQDDKYIGLKIPAEATVGTSYDSAINPNPGIIDTSLFEHELRSEFACATARDPSQRGTYIFGAGRRVCEGVHIAARSLFLTLTRLLRTFDFKVPESRNLPDVDDLVGDSTVQPALSEVRTVRRGKEKKSLVQET</sequence>
<protein>
    <recommendedName>
        <fullName evidence="8">Cytochrome P450</fullName>
    </recommendedName>
</protein>
<accession>A0A8H7EAY5</accession>
<dbReference type="Pfam" id="PF00067">
    <property type="entry name" value="p450"/>
    <property type="match status" value="1"/>
</dbReference>
<keyword evidence="3" id="KW-0560">Oxidoreductase</keyword>
<dbReference type="GeneID" id="62208245"/>
<dbReference type="EMBL" id="JAAABM010000019">
    <property type="protein sequence ID" value="KAF7671797.1"/>
    <property type="molecule type" value="Genomic_DNA"/>
</dbReference>
<evidence type="ECO:0000256" key="3">
    <source>
        <dbReference type="ARBA" id="ARBA00023002"/>
    </source>
</evidence>
<keyword evidence="7" id="KW-1185">Reference proteome</keyword>
<evidence type="ECO:0000256" key="5">
    <source>
        <dbReference type="ARBA" id="ARBA00023033"/>
    </source>
</evidence>